<evidence type="ECO:0000313" key="2">
    <source>
        <dbReference type="EMBL" id="RNF18078.1"/>
    </source>
</evidence>
<comment type="caution">
    <text evidence="2">The sequence shown here is derived from an EMBL/GenBank/DDBJ whole genome shotgun (WGS) entry which is preliminary data.</text>
</comment>
<sequence length="138" mass="14300">MGCLPPGWSGRKSARLSTRPAIAHQQSFCALRFATSARVIVRVPLAAAAAAAGAAASSAIAAAGGAAFGSGLSGGNWPSERYEQIVSRRWLAAGPRKVASRYRAASAPATHPKTTQSSRKFPPRQFWQCTPSAAPPAQ</sequence>
<proteinExistence type="predicted"/>
<gene>
    <name evidence="2" type="ORF">Tco025E_04716</name>
</gene>
<accession>A0A3S5ITJ6</accession>
<evidence type="ECO:0000313" key="3">
    <source>
        <dbReference type="Proteomes" id="UP000284403"/>
    </source>
</evidence>
<dbReference type="GeneID" id="40318327"/>
<dbReference type="EMBL" id="MKKU01000242">
    <property type="protein sequence ID" value="RNF18078.1"/>
    <property type="molecule type" value="Genomic_DNA"/>
</dbReference>
<organism evidence="2 3">
    <name type="scientific">Trypanosoma conorhini</name>
    <dbReference type="NCBI Taxonomy" id="83891"/>
    <lineage>
        <taxon>Eukaryota</taxon>
        <taxon>Discoba</taxon>
        <taxon>Euglenozoa</taxon>
        <taxon>Kinetoplastea</taxon>
        <taxon>Metakinetoplastina</taxon>
        <taxon>Trypanosomatida</taxon>
        <taxon>Trypanosomatidae</taxon>
        <taxon>Trypanosoma</taxon>
    </lineage>
</organism>
<dbReference type="AlphaFoldDB" id="A0A3S5ITJ6"/>
<reference evidence="2 3" key="1">
    <citation type="journal article" date="2018" name="BMC Genomics">
        <title>Genomic comparison of Trypanosoma conorhini and Trypanosoma rangeli to Trypanosoma cruzi strains of high and low virulence.</title>
        <authorList>
            <person name="Bradwell K.R."/>
            <person name="Koparde V.N."/>
            <person name="Matveyev A.V."/>
            <person name="Serrano M.G."/>
            <person name="Alves J.M."/>
            <person name="Parikh H."/>
            <person name="Huang B."/>
            <person name="Lee V."/>
            <person name="Espinosa-Alvarez O."/>
            <person name="Ortiz P.A."/>
            <person name="Costa-Martins A.G."/>
            <person name="Teixeira M.M."/>
            <person name="Buck G.A."/>
        </authorList>
    </citation>
    <scope>NUCLEOTIDE SEQUENCE [LARGE SCALE GENOMIC DNA]</scope>
    <source>
        <strain evidence="2 3">025E</strain>
    </source>
</reference>
<dbReference type="Proteomes" id="UP000284403">
    <property type="component" value="Unassembled WGS sequence"/>
</dbReference>
<keyword evidence="3" id="KW-1185">Reference proteome</keyword>
<protein>
    <submittedName>
        <fullName evidence="2">Uncharacterized protein</fullName>
    </submittedName>
</protein>
<feature type="region of interest" description="Disordered" evidence="1">
    <location>
        <begin position="101"/>
        <end position="138"/>
    </location>
</feature>
<name>A0A3S5ITJ6_9TRYP</name>
<evidence type="ECO:0000256" key="1">
    <source>
        <dbReference type="SAM" id="MobiDB-lite"/>
    </source>
</evidence>
<dbReference type="RefSeq" id="XP_029228368.1">
    <property type="nucleotide sequence ID" value="XM_029371624.1"/>
</dbReference>